<dbReference type="EMBL" id="BAABGX010000002">
    <property type="protein sequence ID" value="GAA4306304.1"/>
    <property type="molecule type" value="Genomic_DNA"/>
</dbReference>
<evidence type="ECO:0000313" key="1">
    <source>
        <dbReference type="EMBL" id="GAA4306304.1"/>
    </source>
</evidence>
<dbReference type="SUPFAM" id="SSF55073">
    <property type="entry name" value="Nucleotide cyclase"/>
    <property type="match status" value="1"/>
</dbReference>
<evidence type="ECO:0000313" key="2">
    <source>
        <dbReference type="Proteomes" id="UP001501844"/>
    </source>
</evidence>
<dbReference type="RefSeq" id="WP_345165658.1">
    <property type="nucleotide sequence ID" value="NZ_BAABGX010000002.1"/>
</dbReference>
<proteinExistence type="predicted"/>
<keyword evidence="2" id="KW-1185">Reference proteome</keyword>
<comment type="caution">
    <text evidence="1">The sequence shown here is derived from an EMBL/GenBank/DDBJ whole genome shotgun (WGS) entry which is preliminary data.</text>
</comment>
<protein>
    <recommendedName>
        <fullName evidence="3">DUF2652 domain-containing protein</fullName>
    </recommendedName>
</protein>
<dbReference type="InterPro" id="IPR029787">
    <property type="entry name" value="Nucleotide_cyclase"/>
</dbReference>
<name>A0ABP8FL57_9BACT</name>
<reference evidence="2" key="1">
    <citation type="journal article" date="2019" name="Int. J. Syst. Evol. Microbiol.">
        <title>The Global Catalogue of Microorganisms (GCM) 10K type strain sequencing project: providing services to taxonomists for standard genome sequencing and annotation.</title>
        <authorList>
            <consortium name="The Broad Institute Genomics Platform"/>
            <consortium name="The Broad Institute Genome Sequencing Center for Infectious Disease"/>
            <person name="Wu L."/>
            <person name="Ma J."/>
        </authorList>
    </citation>
    <scope>NUCLEOTIDE SEQUENCE [LARGE SCALE GENOMIC DNA]</scope>
    <source>
        <strain evidence="2">JCM 17917</strain>
    </source>
</reference>
<dbReference type="Proteomes" id="UP001501844">
    <property type="component" value="Unassembled WGS sequence"/>
</dbReference>
<organism evidence="1 2">
    <name type="scientific">Nibribacter koreensis</name>
    <dbReference type="NCBI Taxonomy" id="1084519"/>
    <lineage>
        <taxon>Bacteria</taxon>
        <taxon>Pseudomonadati</taxon>
        <taxon>Bacteroidota</taxon>
        <taxon>Cytophagia</taxon>
        <taxon>Cytophagales</taxon>
        <taxon>Hymenobacteraceae</taxon>
        <taxon>Nibribacter</taxon>
    </lineage>
</organism>
<dbReference type="SUPFAM" id="SSF55961">
    <property type="entry name" value="Bet v1-like"/>
    <property type="match status" value="1"/>
</dbReference>
<sequence>MEFSELNSAFLPDEADDTQPALLFIPDISGFTRFMHENKIKYSRNLIADLLETIIDANIINLEVCEIQGDAILFYKLGAPPTIEEVVNQCKQIFLDFQNYLKIMERDGSLLGTQLLENKLTLKIVAHYGRISVTQIKSYIKLMGMDVILAHRLLKNNIEGSEYVLLSEGYLKTQKPEAIEKSFEWTQLREGSTEYEHMGRVRYKYAFLTPLRLLVTDPEVEHNRNHYPNTFSLEVKVQAPLDLVARIIRNYRLKPAWMQGMKTAQYDISKSDRSGTYCKCQMEKGGCIEIQTLQFKAFADKVEYIEKITNFKMFPNALLFLNAQAASPHATLLTLEFHYSRVSVGDYFYDSFGRKKMRDLMGKSLKSLKELCEHVQANKELPTKKNA</sequence>
<dbReference type="Pfam" id="PF10851">
    <property type="entry name" value="DUF2652"/>
    <property type="match status" value="1"/>
</dbReference>
<gene>
    <name evidence="1" type="ORF">GCM10023183_21330</name>
</gene>
<accession>A0ABP8FL57</accession>
<dbReference type="Gene3D" id="3.30.70.1230">
    <property type="entry name" value="Nucleotide cyclase"/>
    <property type="match status" value="1"/>
</dbReference>
<evidence type="ECO:0008006" key="3">
    <source>
        <dbReference type="Google" id="ProtNLM"/>
    </source>
</evidence>
<dbReference type="InterPro" id="IPR020503">
    <property type="entry name" value="Uncharacterised_Rv2561"/>
</dbReference>